<sequence>MNILNEFKFHILTFNFHDFPKKHVVIEGQGIKSVLTTPDAHTDTSSYLIAREALRTLEQGKTKSVANYLYDIKLTHIPS</sequence>
<dbReference type="Proteomes" id="UP000228987">
    <property type="component" value="Unassembled WGS sequence"/>
</dbReference>
<dbReference type="AlphaFoldDB" id="A0A2A5C5F3"/>
<gene>
    <name evidence="1" type="ORF">COA71_14665</name>
</gene>
<accession>A0A2A5C5F3</accession>
<protein>
    <submittedName>
        <fullName evidence="1">Uncharacterized protein</fullName>
    </submittedName>
</protein>
<organism evidence="1 2">
    <name type="scientific">SAR86 cluster bacterium</name>
    <dbReference type="NCBI Taxonomy" id="2030880"/>
    <lineage>
        <taxon>Bacteria</taxon>
        <taxon>Pseudomonadati</taxon>
        <taxon>Pseudomonadota</taxon>
        <taxon>Gammaproteobacteria</taxon>
        <taxon>SAR86 cluster</taxon>
    </lineage>
</organism>
<reference evidence="2" key="1">
    <citation type="submission" date="2017-08" db="EMBL/GenBank/DDBJ databases">
        <title>A dynamic microbial community with high functional redundancy inhabits the cold, oxic subseafloor aquifer.</title>
        <authorList>
            <person name="Tully B.J."/>
            <person name="Wheat C.G."/>
            <person name="Glazer B.T."/>
            <person name="Huber J.A."/>
        </authorList>
    </citation>
    <scope>NUCLEOTIDE SEQUENCE [LARGE SCALE GENOMIC DNA]</scope>
</reference>
<name>A0A2A5C5F3_9GAMM</name>
<evidence type="ECO:0000313" key="1">
    <source>
        <dbReference type="EMBL" id="PCJ39027.1"/>
    </source>
</evidence>
<dbReference type="EMBL" id="NVWI01000020">
    <property type="protein sequence ID" value="PCJ39027.1"/>
    <property type="molecule type" value="Genomic_DNA"/>
</dbReference>
<comment type="caution">
    <text evidence="1">The sequence shown here is derived from an EMBL/GenBank/DDBJ whole genome shotgun (WGS) entry which is preliminary data.</text>
</comment>
<proteinExistence type="predicted"/>
<evidence type="ECO:0000313" key="2">
    <source>
        <dbReference type="Proteomes" id="UP000228987"/>
    </source>
</evidence>